<keyword evidence="1" id="KW-0808">Transferase</keyword>
<dbReference type="AlphaFoldDB" id="A0A1G9QGY8"/>
<proteinExistence type="predicted"/>
<keyword evidence="1" id="KW-0315">Glutamine amidotransferase</keyword>
<protein>
    <submittedName>
        <fullName evidence="1">Putative glutamine amidotransferase</fullName>
    </submittedName>
</protein>
<accession>A0A1G9QGY8</accession>
<evidence type="ECO:0000313" key="1">
    <source>
        <dbReference type="EMBL" id="SDM10011.1"/>
    </source>
</evidence>
<dbReference type="GO" id="GO:0033969">
    <property type="term" value="F:gamma-glutamyl-gamma-aminobutyrate hydrolase activity"/>
    <property type="evidence" value="ECO:0007669"/>
    <property type="project" value="TreeGrafter"/>
</dbReference>
<dbReference type="EMBL" id="FNHP01000002">
    <property type="protein sequence ID" value="SDM10011.1"/>
    <property type="molecule type" value="Genomic_DNA"/>
</dbReference>
<dbReference type="PANTHER" id="PTHR43235">
    <property type="entry name" value="GLUTAMINE AMIDOTRANSFERASE PB2B2.05-RELATED"/>
    <property type="match status" value="1"/>
</dbReference>
<organism evidence="1 2">
    <name type="scientific">Oryzisolibacter propanilivorax</name>
    <dbReference type="NCBI Taxonomy" id="1527607"/>
    <lineage>
        <taxon>Bacteria</taxon>
        <taxon>Pseudomonadati</taxon>
        <taxon>Pseudomonadota</taxon>
        <taxon>Betaproteobacteria</taxon>
        <taxon>Burkholderiales</taxon>
        <taxon>Comamonadaceae</taxon>
        <taxon>Oryzisolibacter</taxon>
    </lineage>
</organism>
<dbReference type="Gene3D" id="3.40.50.880">
    <property type="match status" value="1"/>
</dbReference>
<dbReference type="STRING" id="1527607.SAMN05428957_102298"/>
<keyword evidence="2" id="KW-1185">Reference proteome</keyword>
<dbReference type="InterPro" id="IPR044668">
    <property type="entry name" value="PuuD-like"/>
</dbReference>
<dbReference type="PROSITE" id="PS51273">
    <property type="entry name" value="GATASE_TYPE_1"/>
    <property type="match status" value="1"/>
</dbReference>
<dbReference type="SUPFAM" id="SSF52317">
    <property type="entry name" value="Class I glutamine amidotransferase-like"/>
    <property type="match status" value="1"/>
</dbReference>
<dbReference type="GO" id="GO:0005829">
    <property type="term" value="C:cytosol"/>
    <property type="evidence" value="ECO:0007669"/>
    <property type="project" value="TreeGrafter"/>
</dbReference>
<name>A0A1G9QGY8_9BURK</name>
<dbReference type="InterPro" id="IPR011697">
    <property type="entry name" value="Peptidase_C26"/>
</dbReference>
<dbReference type="PANTHER" id="PTHR43235:SF1">
    <property type="entry name" value="GLUTAMINE AMIDOTRANSFERASE PB2B2.05-RELATED"/>
    <property type="match status" value="1"/>
</dbReference>
<dbReference type="GO" id="GO:0016740">
    <property type="term" value="F:transferase activity"/>
    <property type="evidence" value="ECO:0007669"/>
    <property type="project" value="UniProtKB-KW"/>
</dbReference>
<dbReference type="CDD" id="cd01745">
    <property type="entry name" value="GATase1_2"/>
    <property type="match status" value="1"/>
</dbReference>
<dbReference type="InterPro" id="IPR029062">
    <property type="entry name" value="Class_I_gatase-like"/>
</dbReference>
<dbReference type="GO" id="GO:0006598">
    <property type="term" value="P:polyamine catabolic process"/>
    <property type="evidence" value="ECO:0007669"/>
    <property type="project" value="TreeGrafter"/>
</dbReference>
<sequence length="347" mass="38877">MAARPGAPDAALATIMPHRRGPALSERSPRARWVCSYSARRRGCGQSIPVKERFLPMLNPPSERLKIGLSACFSHADPKRPLFTNKTLQYVEQSIAHWLMSAGALVVMVPCPTGETARGDVTLKHYAEWLDGMVMHGGSDVWPGSYGEVPLKDAWLGDRVRDLYDLAVVEAFEQQGKPIFGVCRGLQLINVAFGGTLYQDIETQHPGAMRHRDPVSYDQHFHDIDLVPGSWLARMYPGQTQARVNSIHHQGIKDLAPGFDIEAWSSPDCVPEAIRRNPRQGRGYIAATQWHPEFRARDGQVLDDSPILHDFLAACLLARQRPRPGRSPLHIRDRASRLLRQALLRRD</sequence>
<dbReference type="Proteomes" id="UP000198552">
    <property type="component" value="Unassembled WGS sequence"/>
</dbReference>
<reference evidence="2" key="1">
    <citation type="submission" date="2016-10" db="EMBL/GenBank/DDBJ databases">
        <authorList>
            <person name="Varghese N."/>
            <person name="Submissions S."/>
        </authorList>
    </citation>
    <scope>NUCLEOTIDE SEQUENCE [LARGE SCALE GENOMIC DNA]</scope>
    <source>
        <strain evidence="2">EPL6</strain>
    </source>
</reference>
<gene>
    <name evidence="1" type="ORF">SAMN05428957_102298</name>
</gene>
<dbReference type="Pfam" id="PF07722">
    <property type="entry name" value="Peptidase_C26"/>
    <property type="match status" value="1"/>
</dbReference>
<evidence type="ECO:0000313" key="2">
    <source>
        <dbReference type="Proteomes" id="UP000198552"/>
    </source>
</evidence>